<dbReference type="PANTHER" id="PTHR14119">
    <property type="entry name" value="HYDROLASE"/>
    <property type="match status" value="1"/>
</dbReference>
<dbReference type="SUPFAM" id="SSF52499">
    <property type="entry name" value="Isochorismatase-like hydrolases"/>
    <property type="match status" value="1"/>
</dbReference>
<keyword evidence="5" id="KW-1185">Reference proteome</keyword>
<dbReference type="FunFam" id="3.40.50.850:FF:000001">
    <property type="entry name" value="Isochorismatase domain-containing protein 1"/>
    <property type="match status" value="1"/>
</dbReference>
<organism evidence="5 6">
    <name type="scientific">Plectus sambesii</name>
    <dbReference type="NCBI Taxonomy" id="2011161"/>
    <lineage>
        <taxon>Eukaryota</taxon>
        <taxon>Metazoa</taxon>
        <taxon>Ecdysozoa</taxon>
        <taxon>Nematoda</taxon>
        <taxon>Chromadorea</taxon>
        <taxon>Plectida</taxon>
        <taxon>Plectina</taxon>
        <taxon>Plectoidea</taxon>
        <taxon>Plectidae</taxon>
        <taxon>Plectus</taxon>
    </lineage>
</organism>
<evidence type="ECO:0000313" key="6">
    <source>
        <dbReference type="WBParaSite" id="PSAMB.scaffold5350size11948.g26500.t1"/>
    </source>
</evidence>
<dbReference type="PANTHER" id="PTHR14119:SF17">
    <property type="entry name" value="ISOCHORISMATASE DOMAIN-CONTAINING PROTEIN 1"/>
    <property type="match status" value="1"/>
</dbReference>
<evidence type="ECO:0000259" key="4">
    <source>
        <dbReference type="Pfam" id="PF00857"/>
    </source>
</evidence>
<dbReference type="Pfam" id="PF00857">
    <property type="entry name" value="Isochorismatase"/>
    <property type="match status" value="1"/>
</dbReference>
<evidence type="ECO:0000256" key="1">
    <source>
        <dbReference type="ARBA" id="ARBA00006336"/>
    </source>
</evidence>
<protein>
    <recommendedName>
        <fullName evidence="2">Isochorismatase domain-containing protein 1</fullName>
    </recommendedName>
</protein>
<dbReference type="AlphaFoldDB" id="A0A914WW91"/>
<dbReference type="WBParaSite" id="PSAMB.scaffold5350size11948.g26500.t1">
    <property type="protein sequence ID" value="PSAMB.scaffold5350size11948.g26500.t1"/>
    <property type="gene ID" value="PSAMB.scaffold5350size11948.g26500"/>
</dbReference>
<feature type="compositionally biased region" description="Low complexity" evidence="3">
    <location>
        <begin position="204"/>
        <end position="234"/>
    </location>
</feature>
<feature type="region of interest" description="Disordered" evidence="3">
    <location>
        <begin position="194"/>
        <end position="234"/>
    </location>
</feature>
<comment type="similarity">
    <text evidence="1">Belongs to the isochorismatase family.</text>
</comment>
<evidence type="ECO:0000256" key="3">
    <source>
        <dbReference type="SAM" id="MobiDB-lite"/>
    </source>
</evidence>
<evidence type="ECO:0000256" key="2">
    <source>
        <dbReference type="ARBA" id="ARBA00040688"/>
    </source>
</evidence>
<proteinExistence type="inferred from homology"/>
<dbReference type="InterPro" id="IPR036380">
    <property type="entry name" value="Isochorismatase-like_sf"/>
</dbReference>
<feature type="domain" description="Isochorismatase-like" evidence="4">
    <location>
        <begin position="18"/>
        <end position="165"/>
    </location>
</feature>
<dbReference type="Proteomes" id="UP000887566">
    <property type="component" value="Unplaced"/>
</dbReference>
<name>A0A914WW91_9BILA</name>
<dbReference type="InterPro" id="IPR050993">
    <property type="entry name" value="Isochorismatase_domain"/>
</dbReference>
<sequence length="234" mass="24853">MSIARAVAAVSRLSPKSSALLICDMQEKFRNHICYFPEIVEVQSRLFEVAKILNVKVIATEQSTKALGHTVSELGLDRSNVPIIEKTKFSMCVKPVEEQLGPEIKSIILCGIEAHACVFQTAFDFLAKGLAVHVVADATSSRGMPDRMYAFKQMDKAGAIMTTSECVILGLIGDADHPKFGEIKKFVLTTAPDSGLLTGAEPPSNTSSSSSSNTSSSSSSNTSSSSSSNTAAIS</sequence>
<dbReference type="InterPro" id="IPR000868">
    <property type="entry name" value="Isochorismatase-like_dom"/>
</dbReference>
<evidence type="ECO:0000313" key="5">
    <source>
        <dbReference type="Proteomes" id="UP000887566"/>
    </source>
</evidence>
<reference evidence="6" key="1">
    <citation type="submission" date="2022-11" db="UniProtKB">
        <authorList>
            <consortium name="WormBaseParasite"/>
        </authorList>
    </citation>
    <scope>IDENTIFICATION</scope>
</reference>
<dbReference type="Gene3D" id="3.40.50.850">
    <property type="entry name" value="Isochorismatase-like"/>
    <property type="match status" value="1"/>
</dbReference>
<accession>A0A914WW91</accession>